<evidence type="ECO:0000313" key="3">
    <source>
        <dbReference type="EMBL" id="AXC12849.1"/>
    </source>
</evidence>
<dbReference type="InterPro" id="IPR038142">
    <property type="entry name" value="Cytochrome_P460_sp"/>
</dbReference>
<proteinExistence type="predicted"/>
<dbReference type="AlphaFoldDB" id="A0A2Z5G199"/>
<dbReference type="OrthoDB" id="511546at2"/>
<evidence type="ECO:0000256" key="1">
    <source>
        <dbReference type="SAM" id="SignalP"/>
    </source>
</evidence>
<dbReference type="Gene3D" id="3.50.70.20">
    <property type="entry name" value="Cytochrome P460"/>
    <property type="match status" value="1"/>
</dbReference>
<protein>
    <submittedName>
        <fullName evidence="3">Cytochrome P460</fullName>
    </submittedName>
</protein>
<dbReference type="RefSeq" id="WP_114207964.1">
    <property type="nucleotide sequence ID" value="NZ_CP030840.1"/>
</dbReference>
<keyword evidence="4" id="KW-1185">Reference proteome</keyword>
<dbReference type="KEGG" id="abas:ACPOL_3564"/>
<dbReference type="Proteomes" id="UP000253606">
    <property type="component" value="Chromosome"/>
</dbReference>
<name>A0A2Z5G199_9BACT</name>
<gene>
    <name evidence="3" type="ORF">ACPOL_3564</name>
</gene>
<dbReference type="CDD" id="cd20751">
    <property type="entry name" value="cyt_P460_Ne-like"/>
    <property type="match status" value="1"/>
</dbReference>
<feature type="domain" description="Cytochrome P460" evidence="2">
    <location>
        <begin position="49"/>
        <end position="177"/>
    </location>
</feature>
<reference evidence="3 4" key="1">
    <citation type="journal article" date="2018" name="Front. Microbiol.">
        <title>Hydrolytic Capabilities as a Key to Environmental Success: Chitinolytic and Cellulolytic Acidobacteria From Acidic Sub-arctic Soils and Boreal Peatlands.</title>
        <authorList>
            <person name="Belova S.E."/>
            <person name="Ravin N.V."/>
            <person name="Pankratov T.A."/>
            <person name="Rakitin A.L."/>
            <person name="Ivanova A.A."/>
            <person name="Beletsky A.V."/>
            <person name="Mardanov A.V."/>
            <person name="Sinninghe Damste J.S."/>
            <person name="Dedysh S.N."/>
        </authorList>
    </citation>
    <scope>NUCLEOTIDE SEQUENCE [LARGE SCALE GENOMIC DNA]</scope>
    <source>
        <strain evidence="3 4">SBC82</strain>
    </source>
</reference>
<dbReference type="EMBL" id="CP030840">
    <property type="protein sequence ID" value="AXC12849.1"/>
    <property type="molecule type" value="Genomic_DNA"/>
</dbReference>
<feature type="signal peptide" evidence="1">
    <location>
        <begin position="1"/>
        <end position="15"/>
    </location>
</feature>
<feature type="chain" id="PRO_5016303647" evidence="1">
    <location>
        <begin position="16"/>
        <end position="206"/>
    </location>
</feature>
<evidence type="ECO:0000313" key="4">
    <source>
        <dbReference type="Proteomes" id="UP000253606"/>
    </source>
</evidence>
<keyword evidence="1" id="KW-0732">Signal</keyword>
<dbReference type="InterPro" id="IPR032033">
    <property type="entry name" value="Cytochrome_P460"/>
</dbReference>
<evidence type="ECO:0000259" key="2">
    <source>
        <dbReference type="Pfam" id="PF16694"/>
    </source>
</evidence>
<accession>A0A2Z5G199</accession>
<organism evidence="3 4">
    <name type="scientific">Acidisarcina polymorpha</name>
    <dbReference type="NCBI Taxonomy" id="2211140"/>
    <lineage>
        <taxon>Bacteria</taxon>
        <taxon>Pseudomonadati</taxon>
        <taxon>Acidobacteriota</taxon>
        <taxon>Terriglobia</taxon>
        <taxon>Terriglobales</taxon>
        <taxon>Acidobacteriaceae</taxon>
        <taxon>Acidisarcina</taxon>
    </lineage>
</organism>
<dbReference type="Pfam" id="PF16694">
    <property type="entry name" value="Cytochrome_P460"/>
    <property type="match status" value="1"/>
</dbReference>
<sequence length="206" mass="22651">MKAFTLIAMSLLLPAAIGQNTGLTRSVPSRRDAAVEPAYDAQGRLQLPFQYREWVYLSSGIGMSYTPKPEMEGISVFDNVFVNPAAYRSFLSTGTWPDKTVMVLEQRGAKSRASINQGGNFESTQMVGFEVHVRDEARTPGGWAFYEFDNEKPAEQIPAAAVCYSCHEQHAAVQTTFVQFYPTLLPVAQAKKTLSAAYLKDLAAAP</sequence>